<evidence type="ECO:0000256" key="4">
    <source>
        <dbReference type="ARBA" id="ARBA00022989"/>
    </source>
</evidence>
<evidence type="ECO:0000256" key="5">
    <source>
        <dbReference type="ARBA" id="ARBA00023136"/>
    </source>
</evidence>
<dbReference type="AlphaFoldDB" id="A0A4R1QWY0"/>
<accession>A0A4R1QWY0</accession>
<protein>
    <submittedName>
        <fullName evidence="7">Cobalt/nickel transport system permease protein</fullName>
    </submittedName>
</protein>
<dbReference type="PANTHER" id="PTHR43723">
    <property type="entry name" value="COBALT TRANSPORT PROTEIN CBIQ"/>
    <property type="match status" value="1"/>
</dbReference>
<dbReference type="RefSeq" id="WP_031390681.1">
    <property type="nucleotide sequence ID" value="NZ_JPNB01000001.1"/>
</dbReference>
<evidence type="ECO:0000313" key="7">
    <source>
        <dbReference type="EMBL" id="TCL57485.1"/>
    </source>
</evidence>
<name>A0A4R1QWY0_9FIRM</name>
<comment type="caution">
    <text evidence="7">The sequence shown here is derived from an EMBL/GenBank/DDBJ whole genome shotgun (WGS) entry which is preliminary data.</text>
</comment>
<sequence length="272" mass="30079">MERDRKKVHRHGHHGRHRHVSIDSYAYISGLKEWNTPYKVSFALLAILAVITADSPAVSIMTMVFMGGLSIGAGRIKSGDYFRLMLVPAAFIITGGIAVLIQVGTGAESLLRIPFFNTNLYITKESLGQSLGLFGKAFGAVSALYMLALSTPMGEIISTLGKVKVPSVILELMHLIYRYIFILLETNAGQKEAAQSRLGYCDMKTSFRTFGGELANLLILSMKKSGEYYDALESRGYEGNCLFWEEKKKLMKKQVFWGAAYVGAAVILLILF</sequence>
<evidence type="ECO:0000256" key="3">
    <source>
        <dbReference type="ARBA" id="ARBA00022692"/>
    </source>
</evidence>
<dbReference type="EMBL" id="SLUO01000008">
    <property type="protein sequence ID" value="TCL57485.1"/>
    <property type="molecule type" value="Genomic_DNA"/>
</dbReference>
<feature type="transmembrane region" description="Helical" evidence="6">
    <location>
        <begin position="81"/>
        <end position="107"/>
    </location>
</feature>
<evidence type="ECO:0000256" key="6">
    <source>
        <dbReference type="SAM" id="Phobius"/>
    </source>
</evidence>
<organism evidence="7 8">
    <name type="scientific">Kineothrix alysoides</name>
    <dbReference type="NCBI Taxonomy" id="1469948"/>
    <lineage>
        <taxon>Bacteria</taxon>
        <taxon>Bacillati</taxon>
        <taxon>Bacillota</taxon>
        <taxon>Clostridia</taxon>
        <taxon>Lachnospirales</taxon>
        <taxon>Lachnospiraceae</taxon>
        <taxon>Kineothrix</taxon>
    </lineage>
</organism>
<dbReference type="InterPro" id="IPR003339">
    <property type="entry name" value="ABC/ECF_trnsptr_transmembrane"/>
</dbReference>
<dbReference type="PANTHER" id="PTHR43723:SF1">
    <property type="entry name" value="COBALT TRANSPORT PROTEIN CBIQ"/>
    <property type="match status" value="1"/>
</dbReference>
<dbReference type="InterPro" id="IPR052770">
    <property type="entry name" value="Cobalt_transport_CbiQ"/>
</dbReference>
<dbReference type="Pfam" id="PF02361">
    <property type="entry name" value="CbiQ"/>
    <property type="match status" value="1"/>
</dbReference>
<keyword evidence="3 6" id="KW-0812">Transmembrane</keyword>
<dbReference type="STRING" id="1469948.GCA_000732725_01988"/>
<feature type="transmembrane region" description="Helical" evidence="6">
    <location>
        <begin position="127"/>
        <end position="148"/>
    </location>
</feature>
<reference evidence="7 8" key="1">
    <citation type="submission" date="2019-03" db="EMBL/GenBank/DDBJ databases">
        <title>Genomic Encyclopedia of Type Strains, Phase IV (KMG-IV): sequencing the most valuable type-strain genomes for metagenomic binning, comparative biology and taxonomic classification.</title>
        <authorList>
            <person name="Goeker M."/>
        </authorList>
    </citation>
    <scope>NUCLEOTIDE SEQUENCE [LARGE SCALE GENOMIC DNA]</scope>
    <source>
        <strain evidence="7 8">DSM 100556</strain>
    </source>
</reference>
<comment type="subcellular location">
    <subcellularLocation>
        <location evidence="1">Cell membrane</location>
        <topology evidence="1">Multi-pass membrane protein</topology>
    </subcellularLocation>
</comment>
<gene>
    <name evidence="7" type="ORF">EDD76_10819</name>
</gene>
<dbReference type="InterPro" id="IPR012809">
    <property type="entry name" value="ECF_CbiQ"/>
</dbReference>
<evidence type="ECO:0000256" key="2">
    <source>
        <dbReference type="ARBA" id="ARBA00022475"/>
    </source>
</evidence>
<dbReference type="CDD" id="cd16914">
    <property type="entry name" value="EcfT"/>
    <property type="match status" value="1"/>
</dbReference>
<feature type="transmembrane region" description="Helical" evidence="6">
    <location>
        <begin position="42"/>
        <end position="69"/>
    </location>
</feature>
<dbReference type="NCBIfam" id="TIGR02454">
    <property type="entry name" value="ECF_T_CbiQ"/>
    <property type="match status" value="1"/>
</dbReference>
<evidence type="ECO:0000256" key="1">
    <source>
        <dbReference type="ARBA" id="ARBA00004651"/>
    </source>
</evidence>
<keyword evidence="2" id="KW-1003">Cell membrane</keyword>
<evidence type="ECO:0000313" key="8">
    <source>
        <dbReference type="Proteomes" id="UP000295718"/>
    </source>
</evidence>
<keyword evidence="8" id="KW-1185">Reference proteome</keyword>
<keyword evidence="4 6" id="KW-1133">Transmembrane helix</keyword>
<dbReference type="GO" id="GO:0043190">
    <property type="term" value="C:ATP-binding cassette (ABC) transporter complex"/>
    <property type="evidence" value="ECO:0007669"/>
    <property type="project" value="InterPro"/>
</dbReference>
<dbReference type="Proteomes" id="UP000295718">
    <property type="component" value="Unassembled WGS sequence"/>
</dbReference>
<feature type="transmembrane region" description="Helical" evidence="6">
    <location>
        <begin position="255"/>
        <end position="271"/>
    </location>
</feature>
<proteinExistence type="predicted"/>
<dbReference type="GO" id="GO:0006824">
    <property type="term" value="P:cobalt ion transport"/>
    <property type="evidence" value="ECO:0007669"/>
    <property type="project" value="InterPro"/>
</dbReference>
<keyword evidence="5 6" id="KW-0472">Membrane</keyword>